<evidence type="ECO:0000313" key="1">
    <source>
        <dbReference type="EMBL" id="AYV80616.1"/>
    </source>
</evidence>
<accession>A0A3G5A062</accession>
<proteinExistence type="predicted"/>
<organism evidence="1">
    <name type="scientific">Harvfovirus sp</name>
    <dbReference type="NCBI Taxonomy" id="2487768"/>
    <lineage>
        <taxon>Viruses</taxon>
        <taxon>Varidnaviria</taxon>
        <taxon>Bamfordvirae</taxon>
        <taxon>Nucleocytoviricota</taxon>
        <taxon>Megaviricetes</taxon>
        <taxon>Imitervirales</taxon>
        <taxon>Mimiviridae</taxon>
        <taxon>Klosneuvirinae</taxon>
    </lineage>
</organism>
<reference evidence="1" key="1">
    <citation type="submission" date="2018-10" db="EMBL/GenBank/DDBJ databases">
        <title>Hidden diversity of soil giant viruses.</title>
        <authorList>
            <person name="Schulz F."/>
            <person name="Alteio L."/>
            <person name="Goudeau D."/>
            <person name="Ryan E.M."/>
            <person name="Malmstrom R.R."/>
            <person name="Blanchard J."/>
            <person name="Woyke T."/>
        </authorList>
    </citation>
    <scope>NUCLEOTIDE SEQUENCE</scope>
    <source>
        <strain evidence="1">HAV1</strain>
    </source>
</reference>
<sequence>MIDPIIAIVLSYVETFELIQCNSLSSRFARQCFTLLKLIERSPFALPPHKIAQHDLSKFVDF</sequence>
<gene>
    <name evidence="1" type="ORF">Harvfovirus3_61</name>
</gene>
<protein>
    <submittedName>
        <fullName evidence="1">Uncharacterized protein</fullName>
    </submittedName>
</protein>
<dbReference type="EMBL" id="MK072245">
    <property type="protein sequence ID" value="AYV80616.1"/>
    <property type="molecule type" value="Genomic_DNA"/>
</dbReference>
<name>A0A3G5A062_9VIRU</name>